<protein>
    <submittedName>
        <fullName evidence="1">Uncharacterized protein</fullName>
    </submittedName>
</protein>
<reference evidence="1" key="1">
    <citation type="submission" date="2019-08" db="EMBL/GenBank/DDBJ databases">
        <authorList>
            <person name="Kucharzyk K."/>
            <person name="Murdoch R.W."/>
            <person name="Higgins S."/>
            <person name="Loffler F."/>
        </authorList>
    </citation>
    <scope>NUCLEOTIDE SEQUENCE</scope>
</reference>
<dbReference type="EMBL" id="VSSQ01130087">
    <property type="protein sequence ID" value="MPN57932.1"/>
    <property type="molecule type" value="Genomic_DNA"/>
</dbReference>
<name>A0A645J489_9ZZZZ</name>
<proteinExistence type="predicted"/>
<dbReference type="AlphaFoldDB" id="A0A645J489"/>
<accession>A0A645J489</accession>
<sequence length="94" mass="10069">MASLSQQVPAGLAQCGSGCLNGDAMAMPRELRELQSFRGRARGCTKFARGKARPRTAAHGDIALQIGKRKSCFSVATKACAEQRVKGRVLLNLH</sequence>
<comment type="caution">
    <text evidence="1">The sequence shown here is derived from an EMBL/GenBank/DDBJ whole genome shotgun (WGS) entry which is preliminary data.</text>
</comment>
<gene>
    <name evidence="1" type="ORF">SDC9_205628</name>
</gene>
<organism evidence="1">
    <name type="scientific">bioreactor metagenome</name>
    <dbReference type="NCBI Taxonomy" id="1076179"/>
    <lineage>
        <taxon>unclassified sequences</taxon>
        <taxon>metagenomes</taxon>
        <taxon>ecological metagenomes</taxon>
    </lineage>
</organism>
<evidence type="ECO:0000313" key="1">
    <source>
        <dbReference type="EMBL" id="MPN57932.1"/>
    </source>
</evidence>